<dbReference type="InterPro" id="IPR017907">
    <property type="entry name" value="Znf_RING_CS"/>
</dbReference>
<keyword evidence="20" id="KW-1185">Reference proteome</keyword>
<dbReference type="Proteomes" id="UP000228934">
    <property type="component" value="Unassembled WGS sequence"/>
</dbReference>
<comment type="subcellular location">
    <subcellularLocation>
        <location evidence="3">Cytoplasm</location>
    </subcellularLocation>
    <subcellularLocation>
        <location evidence="2">Nucleus</location>
    </subcellularLocation>
</comment>
<gene>
    <name evidence="19" type="ORF">AB205_0128840</name>
</gene>
<dbReference type="InterPro" id="IPR017903">
    <property type="entry name" value="COS_domain"/>
</dbReference>
<evidence type="ECO:0000259" key="18">
    <source>
        <dbReference type="PROSITE" id="PS51262"/>
    </source>
</evidence>
<evidence type="ECO:0000256" key="12">
    <source>
        <dbReference type="ARBA" id="ARBA00023242"/>
    </source>
</evidence>
<feature type="coiled-coil region" evidence="14">
    <location>
        <begin position="178"/>
        <end position="263"/>
    </location>
</feature>
<dbReference type="Pfam" id="PF00643">
    <property type="entry name" value="zf-B_box"/>
    <property type="match status" value="1"/>
</dbReference>
<sequence length="355" mass="40781">MDYNSDIIRDNSPMDSLEKQLICPICLEMFQKPVVILPCQHNLCRKCANDVFQAGNPYWPTRTTVSGGKFRCPTCRHEVILDRHGVYGLQRNLLVENIIDIYKQDHSRPEKKKENHPMCEKHEDERINIYCITCQVPTCSMCKVFGAHKDCEVSPLQNIFQTQKTELSNCISMLVAGNDRIQAILGQLEELCKSIKENSQKKKESLNGVFEELSRVLEEKKAVLVQRIAQAEEEKTDFVRTLIASYQEQIQSSSNLLQNALQASEQAGHATFLLESKQLIKRIMDASKGSQLEKTESGFEYMDQFTLDTEHVLECLRNLDFNTGCDDEEEEEDETEEYEEPEEEQPVGQQELQCV</sequence>
<keyword evidence="9" id="KW-0862">Zinc</keyword>
<feature type="compositionally biased region" description="Acidic residues" evidence="15">
    <location>
        <begin position="325"/>
        <end position="345"/>
    </location>
</feature>
<organism evidence="19 20">
    <name type="scientific">Aquarana catesbeiana</name>
    <name type="common">American bullfrog</name>
    <name type="synonym">Rana catesbeiana</name>
    <dbReference type="NCBI Taxonomy" id="8400"/>
    <lineage>
        <taxon>Eukaryota</taxon>
        <taxon>Metazoa</taxon>
        <taxon>Chordata</taxon>
        <taxon>Craniata</taxon>
        <taxon>Vertebrata</taxon>
        <taxon>Euteleostomi</taxon>
        <taxon>Amphibia</taxon>
        <taxon>Batrachia</taxon>
        <taxon>Anura</taxon>
        <taxon>Neobatrachia</taxon>
        <taxon>Ranoidea</taxon>
        <taxon>Ranidae</taxon>
        <taxon>Aquarana</taxon>
    </lineage>
</organism>
<dbReference type="InterPro" id="IPR027370">
    <property type="entry name" value="Znf-RING_euk"/>
</dbReference>
<dbReference type="PANTHER" id="PTHR24099:SF17">
    <property type="entry name" value="TRIPARTITE MOTIF CONTAINING 55"/>
    <property type="match status" value="1"/>
</dbReference>
<dbReference type="InterPro" id="IPR000315">
    <property type="entry name" value="Znf_B-box"/>
</dbReference>
<dbReference type="AlphaFoldDB" id="A0A2G9RWI3"/>
<evidence type="ECO:0000256" key="14">
    <source>
        <dbReference type="SAM" id="Coils"/>
    </source>
</evidence>
<keyword evidence="10 14" id="KW-0175">Coiled coil</keyword>
<keyword evidence="7" id="KW-0479">Metal-binding</keyword>
<dbReference type="EMBL" id="KV932907">
    <property type="protein sequence ID" value="PIO32260.1"/>
    <property type="molecule type" value="Genomic_DNA"/>
</dbReference>
<evidence type="ECO:0000256" key="1">
    <source>
        <dbReference type="ARBA" id="ARBA00000900"/>
    </source>
</evidence>
<evidence type="ECO:0000256" key="7">
    <source>
        <dbReference type="ARBA" id="ARBA00022723"/>
    </source>
</evidence>
<evidence type="ECO:0000256" key="5">
    <source>
        <dbReference type="ARBA" id="ARBA00022490"/>
    </source>
</evidence>
<dbReference type="Gene3D" id="3.30.40.10">
    <property type="entry name" value="Zinc/RING finger domain, C3HC4 (zinc finger)"/>
    <property type="match status" value="1"/>
</dbReference>
<dbReference type="SUPFAM" id="SSF57850">
    <property type="entry name" value="RING/U-box"/>
    <property type="match status" value="1"/>
</dbReference>
<dbReference type="EC" id="2.3.2.27" evidence="4"/>
<evidence type="ECO:0000256" key="8">
    <source>
        <dbReference type="ARBA" id="ARBA00022771"/>
    </source>
</evidence>
<dbReference type="PROSITE" id="PS50089">
    <property type="entry name" value="ZF_RING_2"/>
    <property type="match status" value="1"/>
</dbReference>
<dbReference type="CDD" id="cd19831">
    <property type="entry name" value="Bbox2_MuRF1_C-II"/>
    <property type="match status" value="1"/>
</dbReference>
<keyword evidence="5" id="KW-0963">Cytoplasm</keyword>
<evidence type="ECO:0000256" key="9">
    <source>
        <dbReference type="ARBA" id="ARBA00022833"/>
    </source>
</evidence>
<name>A0A2G9RWI3_AQUCT</name>
<evidence type="ECO:0000256" key="4">
    <source>
        <dbReference type="ARBA" id="ARBA00012483"/>
    </source>
</evidence>
<dbReference type="Gene3D" id="1.20.5.170">
    <property type="match status" value="1"/>
</dbReference>
<evidence type="ECO:0000256" key="10">
    <source>
        <dbReference type="ARBA" id="ARBA00023054"/>
    </source>
</evidence>
<dbReference type="GO" id="GO:0005737">
    <property type="term" value="C:cytoplasm"/>
    <property type="evidence" value="ECO:0007669"/>
    <property type="project" value="UniProtKB-SubCell"/>
</dbReference>
<evidence type="ECO:0000313" key="19">
    <source>
        <dbReference type="EMBL" id="PIO32260.1"/>
    </source>
</evidence>
<dbReference type="Pfam" id="PF13445">
    <property type="entry name" value="zf-RING_UBOX"/>
    <property type="match status" value="1"/>
</dbReference>
<dbReference type="Gene3D" id="3.30.160.60">
    <property type="entry name" value="Classic Zinc Finger"/>
    <property type="match status" value="1"/>
</dbReference>
<proteinExistence type="predicted"/>
<dbReference type="PROSITE" id="PS50119">
    <property type="entry name" value="ZF_BBOX"/>
    <property type="match status" value="1"/>
</dbReference>
<dbReference type="PROSITE" id="PS51262">
    <property type="entry name" value="COS"/>
    <property type="match status" value="1"/>
</dbReference>
<dbReference type="SUPFAM" id="SSF57845">
    <property type="entry name" value="B-box zinc-binding domain"/>
    <property type="match status" value="1"/>
</dbReference>
<dbReference type="InterPro" id="IPR013083">
    <property type="entry name" value="Znf_RING/FYVE/PHD"/>
</dbReference>
<feature type="domain" description="B box-type" evidence="17">
    <location>
        <begin position="114"/>
        <end position="156"/>
    </location>
</feature>
<reference evidence="20" key="1">
    <citation type="journal article" date="2017" name="Nat. Commun.">
        <title>The North American bullfrog draft genome provides insight into hormonal regulation of long noncoding RNA.</title>
        <authorList>
            <person name="Hammond S.A."/>
            <person name="Warren R.L."/>
            <person name="Vandervalk B.P."/>
            <person name="Kucuk E."/>
            <person name="Khan H."/>
            <person name="Gibb E.A."/>
            <person name="Pandoh P."/>
            <person name="Kirk H."/>
            <person name="Zhao Y."/>
            <person name="Jones M."/>
            <person name="Mungall A.J."/>
            <person name="Coope R."/>
            <person name="Pleasance S."/>
            <person name="Moore R.A."/>
            <person name="Holt R.A."/>
            <person name="Round J.M."/>
            <person name="Ohora S."/>
            <person name="Walle B.V."/>
            <person name="Veldhoen N."/>
            <person name="Helbing C.C."/>
            <person name="Birol I."/>
        </authorList>
    </citation>
    <scope>NUCLEOTIDE SEQUENCE [LARGE SCALE GENOMIC DNA]</scope>
</reference>
<evidence type="ECO:0000259" key="17">
    <source>
        <dbReference type="PROSITE" id="PS50119"/>
    </source>
</evidence>
<dbReference type="GO" id="GO:0008270">
    <property type="term" value="F:zinc ion binding"/>
    <property type="evidence" value="ECO:0007669"/>
    <property type="project" value="UniProtKB-KW"/>
</dbReference>
<dbReference type="GO" id="GO:0061630">
    <property type="term" value="F:ubiquitin protein ligase activity"/>
    <property type="evidence" value="ECO:0007669"/>
    <property type="project" value="UniProtKB-EC"/>
</dbReference>
<keyword evidence="12" id="KW-0539">Nucleus</keyword>
<evidence type="ECO:0000256" key="13">
    <source>
        <dbReference type="PROSITE-ProRule" id="PRU00024"/>
    </source>
</evidence>
<dbReference type="SMART" id="SM00336">
    <property type="entry name" value="BBOX"/>
    <property type="match status" value="1"/>
</dbReference>
<accession>A0A2G9RWI3</accession>
<feature type="region of interest" description="Disordered" evidence="15">
    <location>
        <begin position="321"/>
        <end position="355"/>
    </location>
</feature>
<feature type="domain" description="COS" evidence="18">
    <location>
        <begin position="264"/>
        <end position="322"/>
    </location>
</feature>
<dbReference type="InterPro" id="IPR001841">
    <property type="entry name" value="Znf_RING"/>
</dbReference>
<keyword evidence="11" id="KW-0514">Muscle protein</keyword>
<dbReference type="InterPro" id="IPR050617">
    <property type="entry name" value="E3_ligase_FN3/SPRY"/>
</dbReference>
<evidence type="ECO:0000256" key="3">
    <source>
        <dbReference type="ARBA" id="ARBA00004496"/>
    </source>
</evidence>
<evidence type="ECO:0000256" key="11">
    <source>
        <dbReference type="ARBA" id="ARBA00023179"/>
    </source>
</evidence>
<dbReference type="GO" id="GO:0070507">
    <property type="term" value="P:regulation of microtubule cytoskeleton organization"/>
    <property type="evidence" value="ECO:0007669"/>
    <property type="project" value="TreeGrafter"/>
</dbReference>
<dbReference type="GO" id="GO:0005634">
    <property type="term" value="C:nucleus"/>
    <property type="evidence" value="ECO:0007669"/>
    <property type="project" value="UniProtKB-SubCell"/>
</dbReference>
<dbReference type="PANTHER" id="PTHR24099">
    <property type="entry name" value="E3 UBIQUITIN-PROTEIN LIGASE TRIM36-RELATED"/>
    <property type="match status" value="1"/>
</dbReference>
<evidence type="ECO:0000259" key="16">
    <source>
        <dbReference type="PROSITE" id="PS50089"/>
    </source>
</evidence>
<dbReference type="SMART" id="SM00184">
    <property type="entry name" value="RING"/>
    <property type="match status" value="1"/>
</dbReference>
<keyword evidence="6" id="KW-0808">Transferase</keyword>
<dbReference type="FunFam" id="3.30.40.10:FF:000014">
    <property type="entry name" value="probable E3 ubiquitin-protein ligase MID2"/>
    <property type="match status" value="1"/>
</dbReference>
<evidence type="ECO:0000256" key="2">
    <source>
        <dbReference type="ARBA" id="ARBA00004123"/>
    </source>
</evidence>
<dbReference type="OrthoDB" id="5351233at2759"/>
<evidence type="ECO:0000256" key="15">
    <source>
        <dbReference type="SAM" id="MobiDB-lite"/>
    </source>
</evidence>
<dbReference type="PROSITE" id="PS00518">
    <property type="entry name" value="ZF_RING_1"/>
    <property type="match status" value="1"/>
</dbReference>
<protein>
    <recommendedName>
        <fullName evidence="4">RING-type E3 ubiquitin transferase</fullName>
        <ecNumber evidence="4">2.3.2.27</ecNumber>
    </recommendedName>
</protein>
<evidence type="ECO:0000313" key="20">
    <source>
        <dbReference type="Proteomes" id="UP000228934"/>
    </source>
</evidence>
<comment type="catalytic activity">
    <reaction evidence="1">
        <text>S-ubiquitinyl-[E2 ubiquitin-conjugating enzyme]-L-cysteine + [acceptor protein]-L-lysine = [E2 ubiquitin-conjugating enzyme]-L-cysteine + N(6)-ubiquitinyl-[acceptor protein]-L-lysine.</text>
        <dbReference type="EC" id="2.3.2.27"/>
    </reaction>
</comment>
<evidence type="ECO:0000256" key="6">
    <source>
        <dbReference type="ARBA" id="ARBA00022679"/>
    </source>
</evidence>
<keyword evidence="8 13" id="KW-0863">Zinc-finger</keyword>
<feature type="domain" description="RING-type" evidence="16">
    <location>
        <begin position="23"/>
        <end position="76"/>
    </location>
</feature>